<organism evidence="7 8">
    <name type="scientific">Neolecta irregularis (strain DAH-3)</name>
    <dbReference type="NCBI Taxonomy" id="1198029"/>
    <lineage>
        <taxon>Eukaryota</taxon>
        <taxon>Fungi</taxon>
        <taxon>Dikarya</taxon>
        <taxon>Ascomycota</taxon>
        <taxon>Taphrinomycotina</taxon>
        <taxon>Neolectales</taxon>
        <taxon>Neolectaceae</taxon>
        <taxon>Neolecta</taxon>
    </lineage>
</organism>
<feature type="domain" description="Pre-mRNA-splicing factor 3" evidence="6">
    <location>
        <begin position="49"/>
        <end position="264"/>
    </location>
</feature>
<feature type="domain" description="Small nuclear ribonucleoprotein Prp3 C-terminal" evidence="5">
    <location>
        <begin position="288"/>
        <end position="420"/>
    </location>
</feature>
<protein>
    <submittedName>
        <fullName evidence="7">U4/U5/U6 small nuclear ribonucleoprotein prp3</fullName>
    </submittedName>
</protein>
<dbReference type="EMBL" id="LXFE01002924">
    <property type="protein sequence ID" value="OLL22698.1"/>
    <property type="molecule type" value="Genomic_DNA"/>
</dbReference>
<dbReference type="AlphaFoldDB" id="A0A1U7LJ95"/>
<dbReference type="Proteomes" id="UP000186594">
    <property type="component" value="Unassembled WGS sequence"/>
</dbReference>
<dbReference type="InterPro" id="IPR027104">
    <property type="entry name" value="Prp3"/>
</dbReference>
<dbReference type="Pfam" id="PF06544">
    <property type="entry name" value="Prp3_C"/>
    <property type="match status" value="1"/>
</dbReference>
<comment type="subcellular location">
    <subcellularLocation>
        <location evidence="1">Nucleus</location>
    </subcellularLocation>
</comment>
<keyword evidence="8" id="KW-1185">Reference proteome</keyword>
<gene>
    <name evidence="7" type="ORF">NEOLI_002430</name>
</gene>
<keyword evidence="3" id="KW-0508">mRNA splicing</keyword>
<keyword evidence="7" id="KW-0687">Ribonucleoprotein</keyword>
<proteinExistence type="predicted"/>
<accession>A0A1U7LJ95</accession>
<dbReference type="CDD" id="cd24162">
    <property type="entry name" value="Prp3_C"/>
    <property type="match status" value="1"/>
</dbReference>
<dbReference type="OMA" id="CVMHPRF"/>
<dbReference type="GO" id="GO:0045292">
    <property type="term" value="P:mRNA cis splicing, via spliceosome"/>
    <property type="evidence" value="ECO:0007669"/>
    <property type="project" value="EnsemblFungi"/>
</dbReference>
<evidence type="ECO:0000256" key="4">
    <source>
        <dbReference type="ARBA" id="ARBA00023242"/>
    </source>
</evidence>
<dbReference type="PANTHER" id="PTHR14212:SF0">
    <property type="entry name" value="U4_U6 SMALL NUCLEAR RIBONUCLEOPROTEIN PRP3"/>
    <property type="match status" value="1"/>
</dbReference>
<dbReference type="GO" id="GO:0046540">
    <property type="term" value="C:U4/U6 x U5 tri-snRNP complex"/>
    <property type="evidence" value="ECO:0007669"/>
    <property type="project" value="EnsemblFungi"/>
</dbReference>
<sequence length="431" mass="48616">PLPPPPPPPLTAQANLKKGLAALPKPLPPKKRLELLHGPSDDFADPAKNPFFDPALGHESASQRNRLAKSLRFNLKGKFIVQADAIRQAAKMDDLKKRIAQSTKKAGLEEQLDVSDKAYKRDLPPDIEWWDTQLTTNHTYDDLDYGLAKIHSSDSAITIYVQHPIPIPPVHSGKQIPPRALMLTQREQKKLRRQSRAENFKNISDQRRLGLLPPEKPKVKPSNFMRVLTQEAIKDPTLVEAQMKRDIAERAAKHIQDNQQRKLTPQARREKIAQQLQLDAAKGIRSCAFKIKYLSHGQHKFKVDKTALQLGLTGLVILNPKFNLVVVEAGAKAIKTFKKLMLTRIDWTNTCRTTSIRTNNTLEEGESHEQQDLSANTCDLIWEGELKDRGFKTWRFKSVVSDSGASEALERGNAGHLWLAATKFKDANDYD</sequence>
<evidence type="ECO:0000259" key="6">
    <source>
        <dbReference type="Pfam" id="PF08572"/>
    </source>
</evidence>
<name>A0A1U7LJ95_NEOID</name>
<dbReference type="InterPro" id="IPR010541">
    <property type="entry name" value="Prp3_C"/>
</dbReference>
<evidence type="ECO:0000313" key="7">
    <source>
        <dbReference type="EMBL" id="OLL22698.1"/>
    </source>
</evidence>
<dbReference type="PANTHER" id="PTHR14212">
    <property type="entry name" value="U4/U6-ASSOCIATED RNA SPLICING FACTOR-RELATED"/>
    <property type="match status" value="1"/>
</dbReference>
<evidence type="ECO:0000256" key="1">
    <source>
        <dbReference type="ARBA" id="ARBA00004123"/>
    </source>
</evidence>
<keyword evidence="4" id="KW-0539">Nucleus</keyword>
<dbReference type="Pfam" id="PF08572">
    <property type="entry name" value="PRP3"/>
    <property type="match status" value="1"/>
</dbReference>
<dbReference type="InterPro" id="IPR013881">
    <property type="entry name" value="Pre-mRNA_splic_Prp3_dom"/>
</dbReference>
<dbReference type="STRING" id="1198029.A0A1U7LJ95"/>
<dbReference type="OrthoDB" id="10264544at2759"/>
<keyword evidence="2" id="KW-0507">mRNA processing</keyword>
<feature type="non-terminal residue" evidence="7">
    <location>
        <position position="1"/>
    </location>
</feature>
<evidence type="ECO:0000256" key="3">
    <source>
        <dbReference type="ARBA" id="ARBA00023187"/>
    </source>
</evidence>
<evidence type="ECO:0000313" key="8">
    <source>
        <dbReference type="Proteomes" id="UP000186594"/>
    </source>
</evidence>
<reference evidence="7 8" key="1">
    <citation type="submission" date="2016-04" db="EMBL/GenBank/DDBJ databases">
        <title>Evolutionary innovation and constraint leading to complex multicellularity in the Ascomycota.</title>
        <authorList>
            <person name="Cisse O."/>
            <person name="Nguyen A."/>
            <person name="Hewitt D.A."/>
            <person name="Jedd G."/>
            <person name="Stajich J.E."/>
        </authorList>
    </citation>
    <scope>NUCLEOTIDE SEQUENCE [LARGE SCALE GENOMIC DNA]</scope>
    <source>
        <strain evidence="7 8">DAH-3</strain>
    </source>
</reference>
<evidence type="ECO:0000256" key="2">
    <source>
        <dbReference type="ARBA" id="ARBA00022664"/>
    </source>
</evidence>
<comment type="caution">
    <text evidence="7">The sequence shown here is derived from an EMBL/GenBank/DDBJ whole genome shotgun (WGS) entry which is preliminary data.</text>
</comment>
<evidence type="ECO:0000259" key="5">
    <source>
        <dbReference type="Pfam" id="PF06544"/>
    </source>
</evidence>